<dbReference type="ESTHER" id="thetb-a0a0l0dxi8">
    <property type="family name" value="Cholinesterase-like"/>
</dbReference>
<feature type="chain" id="PRO_5005394117" description="Carboxylic ester hydrolase" evidence="3">
    <location>
        <begin position="26"/>
        <end position="539"/>
    </location>
</feature>
<keyword evidence="6" id="KW-1185">Reference proteome</keyword>
<dbReference type="STRING" id="461836.A0A0L0DXI8"/>
<dbReference type="AlphaFoldDB" id="A0A0L0DXI8"/>
<evidence type="ECO:0000313" key="6">
    <source>
        <dbReference type="Proteomes" id="UP000054408"/>
    </source>
</evidence>
<dbReference type="eggNOG" id="KOG4389">
    <property type="taxonomic scope" value="Eukaryota"/>
</dbReference>
<evidence type="ECO:0000259" key="4">
    <source>
        <dbReference type="Pfam" id="PF00135"/>
    </source>
</evidence>
<dbReference type="OrthoDB" id="408631at2759"/>
<reference evidence="5 6" key="1">
    <citation type="submission" date="2010-05" db="EMBL/GenBank/DDBJ databases">
        <title>The Genome Sequence of Thecamonas trahens ATCC 50062.</title>
        <authorList>
            <consortium name="The Broad Institute Genome Sequencing Platform"/>
            <person name="Russ C."/>
            <person name="Cuomo C."/>
            <person name="Shea T."/>
            <person name="Young S.K."/>
            <person name="Zeng Q."/>
            <person name="Koehrsen M."/>
            <person name="Haas B."/>
            <person name="Borodovsky M."/>
            <person name="Guigo R."/>
            <person name="Alvarado L."/>
            <person name="Berlin A."/>
            <person name="Bochicchio J."/>
            <person name="Borenstein D."/>
            <person name="Chapman S."/>
            <person name="Chen Z."/>
            <person name="Freedman E."/>
            <person name="Gellesch M."/>
            <person name="Goldberg J."/>
            <person name="Griggs A."/>
            <person name="Gujja S."/>
            <person name="Heilman E."/>
            <person name="Heiman D."/>
            <person name="Hepburn T."/>
            <person name="Howarth C."/>
            <person name="Jen D."/>
            <person name="Larson L."/>
            <person name="Mehta T."/>
            <person name="Park D."/>
            <person name="Pearson M."/>
            <person name="Roberts A."/>
            <person name="Saif S."/>
            <person name="Shenoy N."/>
            <person name="Sisk P."/>
            <person name="Stolte C."/>
            <person name="Sykes S."/>
            <person name="Thomson T."/>
            <person name="Walk T."/>
            <person name="White J."/>
            <person name="Yandava C."/>
            <person name="Burger G."/>
            <person name="Gray M.W."/>
            <person name="Holland P.W.H."/>
            <person name="King N."/>
            <person name="Lang F.B.F."/>
            <person name="Roger A.J."/>
            <person name="Ruiz-Trillo I."/>
            <person name="Lander E."/>
            <person name="Nusbaum C."/>
        </authorList>
    </citation>
    <scope>NUCLEOTIDE SEQUENCE [LARGE SCALE GENOMIC DNA]</scope>
    <source>
        <strain evidence="5 6">ATCC 50062</strain>
    </source>
</reference>
<evidence type="ECO:0000313" key="5">
    <source>
        <dbReference type="EMBL" id="KNC56253.1"/>
    </source>
</evidence>
<dbReference type="OMA" id="WGQFTYG"/>
<dbReference type="GeneID" id="25561914"/>
<sequence length="539" mass="57996">MIVMPWTVQVVVVLLAMVLLRGVEGMKSGSEPCHDVVVTALGSIRGVCNGSFSDMPFRVFKGIRYGASTGGSNRFMPPIAAAPWKPATLDATAYGWGCIQTDHNPDVPKNQSEDCLFLNVWTPYGAEAGDKLPVTFFIHGGTFKEGAGSLYGGGGIAGIHNNILVTINYRLGPPGWVVTGPIKGNMGLQDQLLALAWVNDHIAAFGGDASKITIQGESAGAMSVGIHLTSPAARGLFSKAIMESNVAGYRYRDAKAQAVYGRAFAKDLGCAADDLVCMQQAPVAALDAATRKAAQDPVAFIFANPTHPLDGFIQWEPTVGTELFPEQVLDALAAGHYDPSVPILMGTNAQEAVAFLGTTNISGIEYEAALDIIFGPLHAHEIKSHPQYAPPKAGESATFIFSRVLTDYWFECPSLAYAAHFKAAYVYLYNHLLSFNPFGHYLPQCVDYVCHGEELALVFRGELFGQWFTLPPVDLSLSERMIDYWTAFATSGSVNTGSGVGFEWPSLVASAKRIVFNDTLATESLPSVCAMWDKFGYNH</sequence>
<organism evidence="5 6">
    <name type="scientific">Thecamonas trahens ATCC 50062</name>
    <dbReference type="NCBI Taxonomy" id="461836"/>
    <lineage>
        <taxon>Eukaryota</taxon>
        <taxon>Apusozoa</taxon>
        <taxon>Apusomonadida</taxon>
        <taxon>Apusomonadidae</taxon>
        <taxon>Thecamonas</taxon>
    </lineage>
</organism>
<protein>
    <recommendedName>
        <fullName evidence="3">Carboxylic ester hydrolase</fullName>
        <ecNumber evidence="3">3.1.1.-</ecNumber>
    </recommendedName>
</protein>
<evidence type="ECO:0000256" key="1">
    <source>
        <dbReference type="ARBA" id="ARBA00005964"/>
    </source>
</evidence>
<dbReference type="SUPFAM" id="SSF53474">
    <property type="entry name" value="alpha/beta-Hydrolases"/>
    <property type="match status" value="1"/>
</dbReference>
<accession>A0A0L0DXI8</accession>
<dbReference type="EC" id="3.1.1.-" evidence="3"/>
<dbReference type="PROSITE" id="PS00941">
    <property type="entry name" value="CARBOXYLESTERASE_B_2"/>
    <property type="match status" value="1"/>
</dbReference>
<dbReference type="InterPro" id="IPR019819">
    <property type="entry name" value="Carboxylesterase_B_CS"/>
</dbReference>
<feature type="domain" description="Carboxylesterase type B" evidence="4">
    <location>
        <begin position="36"/>
        <end position="510"/>
    </location>
</feature>
<dbReference type="InterPro" id="IPR019826">
    <property type="entry name" value="Carboxylesterase_B_AS"/>
</dbReference>
<name>A0A0L0DXI8_THETB</name>
<proteinExistence type="inferred from homology"/>
<dbReference type="PANTHER" id="PTHR45570:SF2">
    <property type="entry name" value="ACETYLCHOLINESTERASE 1-LIKE"/>
    <property type="match status" value="1"/>
</dbReference>
<dbReference type="Proteomes" id="UP000054408">
    <property type="component" value="Unassembled WGS sequence"/>
</dbReference>
<evidence type="ECO:0000256" key="2">
    <source>
        <dbReference type="ARBA" id="ARBA00022801"/>
    </source>
</evidence>
<dbReference type="EMBL" id="GL349441">
    <property type="protein sequence ID" value="KNC56253.1"/>
    <property type="molecule type" value="Genomic_DNA"/>
</dbReference>
<dbReference type="GO" id="GO:0016787">
    <property type="term" value="F:hydrolase activity"/>
    <property type="evidence" value="ECO:0007669"/>
    <property type="project" value="UniProtKB-KW"/>
</dbReference>
<dbReference type="Gene3D" id="3.40.50.1820">
    <property type="entry name" value="alpha/beta hydrolase"/>
    <property type="match status" value="1"/>
</dbReference>
<feature type="signal peptide" evidence="3">
    <location>
        <begin position="1"/>
        <end position="25"/>
    </location>
</feature>
<dbReference type="PROSITE" id="PS00122">
    <property type="entry name" value="CARBOXYLESTERASE_B_1"/>
    <property type="match status" value="1"/>
</dbReference>
<keyword evidence="2 3" id="KW-0378">Hydrolase</keyword>
<dbReference type="PANTHER" id="PTHR45570">
    <property type="entry name" value="CARBOXYLIC ESTER HYDROLASE"/>
    <property type="match status" value="1"/>
</dbReference>
<gene>
    <name evidence="5" type="ORF">AMSG_02222</name>
</gene>
<dbReference type="InterPro" id="IPR029058">
    <property type="entry name" value="AB_hydrolase_fold"/>
</dbReference>
<keyword evidence="3" id="KW-0732">Signal</keyword>
<comment type="similarity">
    <text evidence="1 3">Belongs to the type-B carboxylesterase/lipase family.</text>
</comment>
<dbReference type="Pfam" id="PF00135">
    <property type="entry name" value="COesterase"/>
    <property type="match status" value="1"/>
</dbReference>
<evidence type="ECO:0000256" key="3">
    <source>
        <dbReference type="RuleBase" id="RU361235"/>
    </source>
</evidence>
<dbReference type="InterPro" id="IPR002018">
    <property type="entry name" value="CarbesteraseB"/>
</dbReference>
<dbReference type="RefSeq" id="XP_013760775.1">
    <property type="nucleotide sequence ID" value="XM_013905321.1"/>
</dbReference>